<proteinExistence type="predicted"/>
<dbReference type="AlphaFoldDB" id="A0A926Y3S6"/>
<dbReference type="RefSeq" id="WP_190890999.1">
    <property type="nucleotide sequence ID" value="NZ_JACWZY010000031.1"/>
</dbReference>
<gene>
    <name evidence="2" type="ORF">IC229_27575</name>
</gene>
<dbReference type="EMBL" id="JACWZY010000031">
    <property type="protein sequence ID" value="MBD2704432.1"/>
    <property type="molecule type" value="Genomic_DNA"/>
</dbReference>
<comment type="caution">
    <text evidence="2">The sequence shown here is derived from an EMBL/GenBank/DDBJ whole genome shotgun (WGS) entry which is preliminary data.</text>
</comment>
<evidence type="ECO:0000313" key="2">
    <source>
        <dbReference type="EMBL" id="MBD2704432.1"/>
    </source>
</evidence>
<dbReference type="Proteomes" id="UP000598820">
    <property type="component" value="Unassembled WGS sequence"/>
</dbReference>
<accession>A0A926Y3S6</accession>
<protein>
    <submittedName>
        <fullName evidence="2">Uncharacterized protein</fullName>
    </submittedName>
</protein>
<reference evidence="2" key="1">
    <citation type="submission" date="2020-09" db="EMBL/GenBank/DDBJ databases">
        <authorList>
            <person name="Kim M.K."/>
        </authorList>
    </citation>
    <scope>NUCLEOTIDE SEQUENCE</scope>
    <source>
        <strain evidence="2">BT702</strain>
    </source>
</reference>
<sequence length="172" mass="19157">MDSTQIKDQFITMVSHLITPIEIVESTPKDLAQTFSVIGMVSTLIQDNRISELDEVLKQHFGEYYVDRQIKGPELNYQQMVNLLGQVIGAINAPKNVNSEDPHTTFLRITLDAFHNIILDESPIEVAIGFSKQFPNYYADAVMHERKAASGINPYAGSDNPSATDTGDIPFI</sequence>
<feature type="region of interest" description="Disordered" evidence="1">
    <location>
        <begin position="151"/>
        <end position="172"/>
    </location>
</feature>
<name>A0A926Y3S6_9BACT</name>
<organism evidence="2 3">
    <name type="scientific">Spirosoma profusum</name>
    <dbReference type="NCBI Taxonomy" id="2771354"/>
    <lineage>
        <taxon>Bacteria</taxon>
        <taxon>Pseudomonadati</taxon>
        <taxon>Bacteroidota</taxon>
        <taxon>Cytophagia</taxon>
        <taxon>Cytophagales</taxon>
        <taxon>Cytophagaceae</taxon>
        <taxon>Spirosoma</taxon>
    </lineage>
</organism>
<keyword evidence="3" id="KW-1185">Reference proteome</keyword>
<evidence type="ECO:0000256" key="1">
    <source>
        <dbReference type="SAM" id="MobiDB-lite"/>
    </source>
</evidence>
<evidence type="ECO:0000313" key="3">
    <source>
        <dbReference type="Proteomes" id="UP000598820"/>
    </source>
</evidence>